<dbReference type="AlphaFoldDB" id="A0A2I1H3B8"/>
<keyword evidence="2" id="KW-1185">Reference proteome</keyword>
<gene>
    <name evidence="1" type="ORF">RhiirA4_471461</name>
</gene>
<proteinExistence type="predicted"/>
<accession>A0A2I1H3B8</accession>
<dbReference type="Proteomes" id="UP000234323">
    <property type="component" value="Unassembled WGS sequence"/>
</dbReference>
<protein>
    <submittedName>
        <fullName evidence="1">Uncharacterized protein</fullName>
    </submittedName>
</protein>
<reference evidence="1 2" key="1">
    <citation type="submission" date="2015-10" db="EMBL/GenBank/DDBJ databases">
        <title>Genome analyses suggest a sexual origin of heterokaryosis in a supposedly ancient asexual fungus.</title>
        <authorList>
            <person name="Ropars J."/>
            <person name="Sedzielewska K."/>
            <person name="Noel J."/>
            <person name="Charron P."/>
            <person name="Farinelli L."/>
            <person name="Marton T."/>
            <person name="Kruger M."/>
            <person name="Pelin A."/>
            <person name="Brachmann A."/>
            <person name="Corradi N."/>
        </authorList>
    </citation>
    <scope>NUCLEOTIDE SEQUENCE [LARGE SCALE GENOMIC DNA]</scope>
    <source>
        <strain evidence="1 2">A4</strain>
    </source>
</reference>
<organism evidence="1 2">
    <name type="scientific">Rhizophagus irregularis</name>
    <dbReference type="NCBI Taxonomy" id="588596"/>
    <lineage>
        <taxon>Eukaryota</taxon>
        <taxon>Fungi</taxon>
        <taxon>Fungi incertae sedis</taxon>
        <taxon>Mucoromycota</taxon>
        <taxon>Glomeromycotina</taxon>
        <taxon>Glomeromycetes</taxon>
        <taxon>Glomerales</taxon>
        <taxon>Glomeraceae</taxon>
        <taxon>Rhizophagus</taxon>
    </lineage>
</organism>
<comment type="caution">
    <text evidence="1">The sequence shown here is derived from an EMBL/GenBank/DDBJ whole genome shotgun (WGS) entry which is preliminary data.</text>
</comment>
<dbReference type="EMBL" id="LLXI01001364">
    <property type="protein sequence ID" value="PKY53324.1"/>
    <property type="molecule type" value="Genomic_DNA"/>
</dbReference>
<sequence>MSSRKPCICNLYLGENSKIKIKFSFLDWNVYLSICNHPTFIIKILKSDAIVRCQFLYA</sequence>
<evidence type="ECO:0000313" key="2">
    <source>
        <dbReference type="Proteomes" id="UP000234323"/>
    </source>
</evidence>
<evidence type="ECO:0000313" key="1">
    <source>
        <dbReference type="EMBL" id="PKY53324.1"/>
    </source>
</evidence>
<name>A0A2I1H3B8_9GLOM</name>